<dbReference type="EMBL" id="BSYO01000009">
    <property type="protein sequence ID" value="GMH09269.1"/>
    <property type="molecule type" value="Genomic_DNA"/>
</dbReference>
<feature type="compositionally biased region" description="Basic and acidic residues" evidence="1">
    <location>
        <begin position="223"/>
        <end position="233"/>
    </location>
</feature>
<dbReference type="PANTHER" id="PTHR33870:SF4">
    <property type="entry name" value="CARDIOMYOPATHY-ASSOCIATED PROTEIN"/>
    <property type="match status" value="1"/>
</dbReference>
<sequence>MAAPASANGPQHRISIRACYRLFCSHPLLIATLLFLLYLYQLSPHVFSLLVSASPIIICTAVLLGALLSYDQKMETGLKMNNGIMPLNTCAFDHATVVQRDWGRKRARFAKVRKGITESGLMGHGFCKVRANGHLDIGSIPIARSSCGYQIENQLTEEVDGAKAEPMEGLVNTHKEDFLYSSPPEKSKQVEDDYQPVGASLADIISTLDEIDPLLDFENPQAMHEESDGRDGHEENEDEEEEMGFKEDDGRKLVITQTEDDQKNLTNLKSSELERYQCLENLIVRRTLPKDREENEEEGSELTDDEEELEEEETPRFEEEAGNKPLVTWTEDDEKNLKDLGSSELERDQRLENLIARRRALRNFSMIPDLNLIDLDDGYHPFQVAHISTTRFNPFNVPDESTHQSGVLNVPGSAPSIFLPRQNPFDYPDESPEGKRNVTDDNLGKQSIEMNQKENFDFVGNGLRRDFMEMNQKDALFCRHQSFSRGPNLMGDCVKGELFEVCPKDALFRRYQSFGIAFSRPEKQDESCLKPYFLPEHGASEAISHPSFQRNSSQVSNNSAFCSPSETELTSSHNVMELVNSGTETMPVINHVSEHIEPGSQSSDYSNSMHIDQDGTRDLDFAETKDFFGVESHISEIEHLLVSIDERYLKTGANGEKHSNRLCQLSISKANRHLKSVNDDGLETMEQARDVAVEDPDSSTKARFGGPEFCPPSQQGYSCHKEPVYDTSPSGAENNLLFSSSLSL</sequence>
<keyword evidence="2" id="KW-0812">Transmembrane</keyword>
<keyword evidence="4" id="KW-1185">Reference proteome</keyword>
<evidence type="ECO:0000313" key="4">
    <source>
        <dbReference type="Proteomes" id="UP001279734"/>
    </source>
</evidence>
<dbReference type="AlphaFoldDB" id="A0AAD3XLZ5"/>
<feature type="compositionally biased region" description="Basic and acidic residues" evidence="1">
    <location>
        <begin position="243"/>
        <end position="252"/>
    </location>
</feature>
<feature type="compositionally biased region" description="Acidic residues" evidence="1">
    <location>
        <begin position="294"/>
        <end position="313"/>
    </location>
</feature>
<keyword evidence="2" id="KW-0472">Membrane</keyword>
<proteinExistence type="predicted"/>
<feature type="region of interest" description="Disordered" evidence="1">
    <location>
        <begin position="223"/>
        <end position="252"/>
    </location>
</feature>
<feature type="transmembrane region" description="Helical" evidence="2">
    <location>
        <begin position="46"/>
        <end position="70"/>
    </location>
</feature>
<feature type="transmembrane region" description="Helical" evidence="2">
    <location>
        <begin position="20"/>
        <end position="40"/>
    </location>
</feature>
<feature type="region of interest" description="Disordered" evidence="1">
    <location>
        <begin position="289"/>
        <end position="341"/>
    </location>
</feature>
<evidence type="ECO:0000256" key="1">
    <source>
        <dbReference type="SAM" id="MobiDB-lite"/>
    </source>
</evidence>
<keyword evidence="2" id="KW-1133">Transmembrane helix</keyword>
<reference evidence="3" key="1">
    <citation type="submission" date="2023-05" db="EMBL/GenBank/DDBJ databases">
        <title>Nepenthes gracilis genome sequencing.</title>
        <authorList>
            <person name="Fukushima K."/>
        </authorList>
    </citation>
    <scope>NUCLEOTIDE SEQUENCE</scope>
    <source>
        <strain evidence="3">SING2019-196</strain>
    </source>
</reference>
<name>A0AAD3XLZ5_NEPGR</name>
<organism evidence="3 4">
    <name type="scientific">Nepenthes gracilis</name>
    <name type="common">Slender pitcher plant</name>
    <dbReference type="NCBI Taxonomy" id="150966"/>
    <lineage>
        <taxon>Eukaryota</taxon>
        <taxon>Viridiplantae</taxon>
        <taxon>Streptophyta</taxon>
        <taxon>Embryophyta</taxon>
        <taxon>Tracheophyta</taxon>
        <taxon>Spermatophyta</taxon>
        <taxon>Magnoliopsida</taxon>
        <taxon>eudicotyledons</taxon>
        <taxon>Gunneridae</taxon>
        <taxon>Pentapetalae</taxon>
        <taxon>Caryophyllales</taxon>
        <taxon>Nepenthaceae</taxon>
        <taxon>Nepenthes</taxon>
    </lineage>
</organism>
<comment type="caution">
    <text evidence="3">The sequence shown here is derived from an EMBL/GenBank/DDBJ whole genome shotgun (WGS) entry which is preliminary data.</text>
</comment>
<evidence type="ECO:0000313" key="3">
    <source>
        <dbReference type="EMBL" id="GMH09269.1"/>
    </source>
</evidence>
<dbReference type="Proteomes" id="UP001279734">
    <property type="component" value="Unassembled WGS sequence"/>
</dbReference>
<accession>A0AAD3XLZ5</accession>
<gene>
    <name evidence="3" type="ORF">Nepgr_011110</name>
</gene>
<dbReference type="PANTHER" id="PTHR33870">
    <property type="entry name" value="CARDIOMYOPATHY-ASSOCIATED PROTEIN"/>
    <property type="match status" value="1"/>
</dbReference>
<evidence type="ECO:0000256" key="2">
    <source>
        <dbReference type="SAM" id="Phobius"/>
    </source>
</evidence>
<protein>
    <submittedName>
        <fullName evidence="3">Uncharacterized protein</fullName>
    </submittedName>
</protein>